<feature type="transmembrane region" description="Helical" evidence="1">
    <location>
        <begin position="99"/>
        <end position="118"/>
    </location>
</feature>
<keyword evidence="1" id="KW-1133">Transmembrane helix</keyword>
<organism evidence="2 3">
    <name type="scientific">Theileria parva</name>
    <name type="common">East coast fever infection agent</name>
    <dbReference type="NCBI Taxonomy" id="5875"/>
    <lineage>
        <taxon>Eukaryota</taxon>
        <taxon>Sar</taxon>
        <taxon>Alveolata</taxon>
        <taxon>Apicomplexa</taxon>
        <taxon>Aconoidasida</taxon>
        <taxon>Piroplasmida</taxon>
        <taxon>Theileriidae</taxon>
        <taxon>Theileria</taxon>
    </lineage>
</organism>
<dbReference type="AlphaFoldDB" id="Q4MY93"/>
<dbReference type="EMBL" id="AAGK01000009">
    <property type="protein sequence ID" value="EAN30416.1"/>
    <property type="molecule type" value="Genomic_DNA"/>
</dbReference>
<dbReference type="VEuPathDB" id="PiroplasmaDB:TpMuguga_05g00030"/>
<gene>
    <name evidence="2" type="ordered locus">TP05_0030</name>
</gene>
<comment type="caution">
    <text evidence="2">The sequence shown here is derived from an EMBL/GenBank/DDBJ whole genome shotgun (WGS) entry which is preliminary data.</text>
</comment>
<keyword evidence="3" id="KW-1185">Reference proteome</keyword>
<evidence type="ECO:0000313" key="2">
    <source>
        <dbReference type="EMBL" id="EAN30416.1"/>
    </source>
</evidence>
<feature type="transmembrane region" description="Helical" evidence="1">
    <location>
        <begin position="139"/>
        <end position="157"/>
    </location>
</feature>
<dbReference type="Proteomes" id="UP000001949">
    <property type="component" value="Unassembled WGS sequence"/>
</dbReference>
<keyword evidence="1" id="KW-0812">Transmembrane</keyword>
<sequence>MSLTIIRSYMEIHYKVLLKTYSVKYNILKKIWYKLYNFIKDIINKVNANSYILLANIEYLKNKNMFIDLIYALIYNRKEIFNIIKVIIKNFINFLSQLITYYYIYFLKILLSLMVEYVRKNDRLCYLTTKEILKFIRTYIRSLLYLGKIIFIILLVLCCSHYL</sequence>
<keyword evidence="1" id="KW-0472">Membrane</keyword>
<accession>Q4MY93</accession>
<name>Q4MY93_THEPA</name>
<dbReference type="GeneID" id="3882235"/>
<proteinExistence type="predicted"/>
<protein>
    <submittedName>
        <fullName evidence="2">Uncharacterized protein</fullName>
    </submittedName>
</protein>
<dbReference type="InParanoid" id="Q4MY93"/>
<evidence type="ECO:0000313" key="3">
    <source>
        <dbReference type="Proteomes" id="UP000001949"/>
    </source>
</evidence>
<evidence type="ECO:0000256" key="1">
    <source>
        <dbReference type="SAM" id="Phobius"/>
    </source>
</evidence>
<dbReference type="KEGG" id="tpv:TP05_0030"/>
<reference evidence="2 3" key="1">
    <citation type="journal article" date="2005" name="Science">
        <title>Genome sequence of Theileria parva, a bovine pathogen that transforms lymphocytes.</title>
        <authorList>
            <person name="Gardner M.J."/>
            <person name="Bishop R."/>
            <person name="Shah T."/>
            <person name="de Villiers E.P."/>
            <person name="Carlton J.M."/>
            <person name="Hall N."/>
            <person name="Ren Q."/>
            <person name="Paulsen I.T."/>
            <person name="Pain A."/>
            <person name="Berriman M."/>
            <person name="Wilson R.J.M."/>
            <person name="Sato S."/>
            <person name="Ralph S.A."/>
            <person name="Mann D.J."/>
            <person name="Xiong Z."/>
            <person name="Shallom S.J."/>
            <person name="Weidman J."/>
            <person name="Jiang L."/>
            <person name="Lynn J."/>
            <person name="Weaver B."/>
            <person name="Shoaibi A."/>
            <person name="Domingo A.R."/>
            <person name="Wasawo D."/>
            <person name="Crabtree J."/>
            <person name="Wortman J.R."/>
            <person name="Haas B."/>
            <person name="Angiuoli S.V."/>
            <person name="Creasy T.H."/>
            <person name="Lu C."/>
            <person name="Suh B."/>
            <person name="Silva J.C."/>
            <person name="Utterback T.R."/>
            <person name="Feldblyum T.V."/>
            <person name="Pertea M."/>
            <person name="Allen J."/>
            <person name="Nierman W.C."/>
            <person name="Taracha E.L.N."/>
            <person name="Salzberg S.L."/>
            <person name="White O.R."/>
            <person name="Fitzhugh H.A."/>
            <person name="Morzaria S."/>
            <person name="Venter J.C."/>
            <person name="Fraser C.M."/>
            <person name="Nene V."/>
        </authorList>
    </citation>
    <scope>NUCLEOTIDE SEQUENCE [LARGE SCALE GENOMIC DNA]</scope>
    <source>
        <strain evidence="2 3">Muguga</strain>
    </source>
</reference>